<accession>A0ABS9MAM5</accession>
<gene>
    <name evidence="1" type="ORF">L0P79_10030</name>
</gene>
<sequence length="273" mass="32212">MKREITPEPVLRGRLRMWLGVRYFRARRWVWWHVGGTAYARRRTAPDCPHLWMAHATPLVRRLRDVDLWMQENKVRNLRLAAARLDGMTLLPGETLSYWRSIGNPTRRKGYVEGMLLRNGRVVPGVGGGLCQCSNLLYWMTLHTPLTVTERHRHGYDVFPDADRTQPFGSGATCFYNYLDLTIRNDTPDTWRLMLRVTDTHLEGEWRCSAPQTLRYEVYEKEHYFQGEYWGGYTRHNALYRRVFDLKGVLLGDEFVCENHALMMYSPMLPEER</sequence>
<evidence type="ECO:0000313" key="2">
    <source>
        <dbReference type="Proteomes" id="UP001200313"/>
    </source>
</evidence>
<proteinExistence type="predicted"/>
<dbReference type="InterPro" id="IPR007391">
    <property type="entry name" value="Vancomycin_resist_VanW"/>
</dbReference>
<comment type="caution">
    <text evidence="1">The sequence shown here is derived from an EMBL/GenBank/DDBJ whole genome shotgun (WGS) entry which is preliminary data.</text>
</comment>
<dbReference type="Pfam" id="PF04294">
    <property type="entry name" value="VanW"/>
    <property type="match status" value="1"/>
</dbReference>
<evidence type="ECO:0000313" key="1">
    <source>
        <dbReference type="EMBL" id="MCG4527414.1"/>
    </source>
</evidence>
<protein>
    <submittedName>
        <fullName evidence="1">VanW family protein</fullName>
    </submittedName>
</protein>
<dbReference type="EMBL" id="JAKNJB010000015">
    <property type="protein sequence ID" value="MCG4527414.1"/>
    <property type="molecule type" value="Genomic_DNA"/>
</dbReference>
<reference evidence="1 2" key="1">
    <citation type="submission" date="2022-01" db="EMBL/GenBank/DDBJ databases">
        <title>Collection of gut derived symbiotic bacterial strains cultured from healthy donors.</title>
        <authorList>
            <person name="Lin H."/>
            <person name="Kohout C."/>
            <person name="Waligurski E."/>
            <person name="Pamer E.G."/>
        </authorList>
    </citation>
    <scope>NUCLEOTIDE SEQUENCE [LARGE SCALE GENOMIC DNA]</scope>
    <source>
        <strain evidence="1 2">DFI.3.7</strain>
    </source>
</reference>
<dbReference type="RefSeq" id="WP_238074139.1">
    <property type="nucleotide sequence ID" value="NZ_JAKNJB010000015.1"/>
</dbReference>
<name>A0ABS9MAM5_9FIRM</name>
<dbReference type="PANTHER" id="PTHR35788">
    <property type="entry name" value="EXPORTED PROTEIN-RELATED"/>
    <property type="match status" value="1"/>
</dbReference>
<keyword evidence="2" id="KW-1185">Reference proteome</keyword>
<dbReference type="Proteomes" id="UP001200313">
    <property type="component" value="Unassembled WGS sequence"/>
</dbReference>
<dbReference type="InterPro" id="IPR052913">
    <property type="entry name" value="Glycopeptide_resist_protein"/>
</dbReference>
<organism evidence="1 2">
    <name type="scientific">Intestinimonas massiliensis</name>
    <name type="common">ex Afouda et al. 2020</name>
    <dbReference type="NCBI Taxonomy" id="1673721"/>
    <lineage>
        <taxon>Bacteria</taxon>
        <taxon>Bacillati</taxon>
        <taxon>Bacillota</taxon>
        <taxon>Clostridia</taxon>
        <taxon>Eubacteriales</taxon>
        <taxon>Intestinimonas</taxon>
    </lineage>
</organism>
<dbReference type="PANTHER" id="PTHR35788:SF1">
    <property type="entry name" value="EXPORTED PROTEIN"/>
    <property type="match status" value="1"/>
</dbReference>